<keyword evidence="1" id="KW-0812">Transmembrane</keyword>
<dbReference type="EMBL" id="GBXM01064556">
    <property type="protein sequence ID" value="JAH44021.1"/>
    <property type="molecule type" value="Transcribed_RNA"/>
</dbReference>
<dbReference type="AlphaFoldDB" id="A0A0E9SRT1"/>
<proteinExistence type="predicted"/>
<reference evidence="2" key="2">
    <citation type="journal article" date="2015" name="Fish Shellfish Immunol.">
        <title>Early steps in the European eel (Anguilla anguilla)-Vibrio vulnificus interaction in the gills: Role of the RtxA13 toxin.</title>
        <authorList>
            <person name="Callol A."/>
            <person name="Pajuelo D."/>
            <person name="Ebbesson L."/>
            <person name="Teles M."/>
            <person name="MacKenzie S."/>
            <person name="Amaro C."/>
        </authorList>
    </citation>
    <scope>NUCLEOTIDE SEQUENCE</scope>
</reference>
<organism evidence="2">
    <name type="scientific">Anguilla anguilla</name>
    <name type="common">European freshwater eel</name>
    <name type="synonym">Muraena anguilla</name>
    <dbReference type="NCBI Taxonomy" id="7936"/>
    <lineage>
        <taxon>Eukaryota</taxon>
        <taxon>Metazoa</taxon>
        <taxon>Chordata</taxon>
        <taxon>Craniata</taxon>
        <taxon>Vertebrata</taxon>
        <taxon>Euteleostomi</taxon>
        <taxon>Actinopterygii</taxon>
        <taxon>Neopterygii</taxon>
        <taxon>Teleostei</taxon>
        <taxon>Anguilliformes</taxon>
        <taxon>Anguillidae</taxon>
        <taxon>Anguilla</taxon>
    </lineage>
</organism>
<keyword evidence="1" id="KW-1133">Transmembrane helix</keyword>
<evidence type="ECO:0000313" key="2">
    <source>
        <dbReference type="EMBL" id="JAH44021.1"/>
    </source>
</evidence>
<accession>A0A0E9SRT1</accession>
<keyword evidence="1" id="KW-0472">Membrane</keyword>
<protein>
    <submittedName>
        <fullName evidence="2">Uncharacterized protein</fullName>
    </submittedName>
</protein>
<sequence>MKSQTVHLRTLHMDKFIFLLARTHSVLMSCIIYGAVYYFPCVVGSGCHFF</sequence>
<name>A0A0E9SRT1_ANGAN</name>
<feature type="transmembrane region" description="Helical" evidence="1">
    <location>
        <begin position="16"/>
        <end position="39"/>
    </location>
</feature>
<evidence type="ECO:0000256" key="1">
    <source>
        <dbReference type="SAM" id="Phobius"/>
    </source>
</evidence>
<reference evidence="2" key="1">
    <citation type="submission" date="2014-11" db="EMBL/GenBank/DDBJ databases">
        <authorList>
            <person name="Amaro Gonzalez C."/>
        </authorList>
    </citation>
    <scope>NUCLEOTIDE SEQUENCE</scope>
</reference>